<sequence length="245" mass="25892">MDMEGTYRIPAPREEVWKALNDPDILRECIPGCESLEMTSPTEMQAAVTSKIGPVKAKFKGTVTLQDLNPPESYTIVGEGKGGVAGFAKGSAGVHLTQEGDETVLTYTAKAQVGGKLAQLGSRLIDSTARKMADEFFGSFSEKVGASGAQQDTLDPGVASEAKRIATEHLPEDAVNALHDAEAAVEHAVEEVYHKAEDALHDVEEGYHKAEEKLEVAAGKGAYGGPMVWGLVALGALIIVLALMS</sequence>
<accession>A0A916TNE1</accession>
<dbReference type="PANTHER" id="PTHR38588:SF1">
    <property type="entry name" value="BLL0334 PROTEIN"/>
    <property type="match status" value="1"/>
</dbReference>
<gene>
    <name evidence="2" type="ORF">GCM10011316_37380</name>
</gene>
<keyword evidence="1" id="KW-0812">Transmembrane</keyword>
<dbReference type="AlphaFoldDB" id="A0A916TNE1"/>
<name>A0A916TNE1_9HYPH</name>
<dbReference type="PANTHER" id="PTHR38588">
    <property type="entry name" value="BLL0334 PROTEIN"/>
    <property type="match status" value="1"/>
</dbReference>
<evidence type="ECO:0008006" key="4">
    <source>
        <dbReference type="Google" id="ProtNLM"/>
    </source>
</evidence>
<dbReference type="SUPFAM" id="SSF55961">
    <property type="entry name" value="Bet v1-like"/>
    <property type="match status" value="1"/>
</dbReference>
<dbReference type="Pfam" id="PF06240">
    <property type="entry name" value="COXG"/>
    <property type="match status" value="1"/>
</dbReference>
<evidence type="ECO:0000256" key="1">
    <source>
        <dbReference type="SAM" id="Phobius"/>
    </source>
</evidence>
<evidence type="ECO:0000313" key="3">
    <source>
        <dbReference type="Proteomes" id="UP000605148"/>
    </source>
</evidence>
<dbReference type="CDD" id="cd05018">
    <property type="entry name" value="CoxG"/>
    <property type="match status" value="1"/>
</dbReference>
<organism evidence="2 3">
    <name type="scientific">Roseibium aquae</name>
    <dbReference type="NCBI Taxonomy" id="1323746"/>
    <lineage>
        <taxon>Bacteria</taxon>
        <taxon>Pseudomonadati</taxon>
        <taxon>Pseudomonadota</taxon>
        <taxon>Alphaproteobacteria</taxon>
        <taxon>Hyphomicrobiales</taxon>
        <taxon>Stappiaceae</taxon>
        <taxon>Roseibium</taxon>
    </lineage>
</organism>
<dbReference type="Proteomes" id="UP000605148">
    <property type="component" value="Unassembled WGS sequence"/>
</dbReference>
<evidence type="ECO:0000313" key="2">
    <source>
        <dbReference type="EMBL" id="GGB61914.1"/>
    </source>
</evidence>
<proteinExistence type="predicted"/>
<dbReference type="InterPro" id="IPR010419">
    <property type="entry name" value="CO_DH_gsu"/>
</dbReference>
<dbReference type="EMBL" id="BMFA01000016">
    <property type="protein sequence ID" value="GGB61914.1"/>
    <property type="molecule type" value="Genomic_DNA"/>
</dbReference>
<dbReference type="RefSeq" id="WP_150497696.1">
    <property type="nucleotide sequence ID" value="NZ_BMFA01000016.1"/>
</dbReference>
<reference evidence="2" key="1">
    <citation type="journal article" date="2014" name="Int. J. Syst. Evol. Microbiol.">
        <title>Complete genome sequence of Corynebacterium casei LMG S-19264T (=DSM 44701T), isolated from a smear-ripened cheese.</title>
        <authorList>
            <consortium name="US DOE Joint Genome Institute (JGI-PGF)"/>
            <person name="Walter F."/>
            <person name="Albersmeier A."/>
            <person name="Kalinowski J."/>
            <person name="Ruckert C."/>
        </authorList>
    </citation>
    <scope>NUCLEOTIDE SEQUENCE</scope>
    <source>
        <strain evidence="2">CGMCC 1.12426</strain>
    </source>
</reference>
<protein>
    <recommendedName>
        <fullName evidence="4">Carbon monoxide dehydrogenase subunit G</fullName>
    </recommendedName>
</protein>
<dbReference type="InterPro" id="IPR023393">
    <property type="entry name" value="START-like_dom_sf"/>
</dbReference>
<keyword evidence="3" id="KW-1185">Reference proteome</keyword>
<feature type="transmembrane region" description="Helical" evidence="1">
    <location>
        <begin position="223"/>
        <end position="244"/>
    </location>
</feature>
<keyword evidence="1" id="KW-0472">Membrane</keyword>
<reference evidence="2" key="2">
    <citation type="submission" date="2020-09" db="EMBL/GenBank/DDBJ databases">
        <authorList>
            <person name="Sun Q."/>
            <person name="Zhou Y."/>
        </authorList>
    </citation>
    <scope>NUCLEOTIDE SEQUENCE</scope>
    <source>
        <strain evidence="2">CGMCC 1.12426</strain>
    </source>
</reference>
<comment type="caution">
    <text evidence="2">The sequence shown here is derived from an EMBL/GenBank/DDBJ whole genome shotgun (WGS) entry which is preliminary data.</text>
</comment>
<dbReference type="OrthoDB" id="9787428at2"/>
<keyword evidence="1" id="KW-1133">Transmembrane helix</keyword>
<dbReference type="Gene3D" id="3.30.530.20">
    <property type="match status" value="1"/>
</dbReference>